<dbReference type="InterPro" id="IPR051720">
    <property type="entry name" value="rRNA_MeTrfase/Polyamine_Synth"/>
</dbReference>
<dbReference type="KEGG" id="daw:HS1_000658"/>
<sequence length="344" mass="39767">MAETRVKSFVLRFLLAQPLTYWKLLKYIDVDIPTVQKTLKNLLRNKILEYKNNLFYLTSKGREEAKDLGISVFNSAMCPECHGKTVTLSPFKWLVKEFESLTFERPKAISEYDQGYVDSTDTVARVIFMYQLGDIEGKNIILLGDDDLTSLALLASGFPKQVTVLEIDQRILNFIEKKAALKGWNNLEVIRYDVREPLPDQFKGKYDVFLTDPVETIGGLRLFLSRCVEALKGEGSIGYFGLTHLEASRQKWWNIQKDILEMGFTITDIVRGFHTYLLERDDILNLELKVVKEAPVEIKIPEVDFYTSNLFRIYAVNSPQPLVRGKVDWQRELYYDQEAYVTCP</sequence>
<dbReference type="SUPFAM" id="SSF46785">
    <property type="entry name" value="Winged helix' DNA-binding domain"/>
    <property type="match status" value="1"/>
</dbReference>
<gene>
    <name evidence="1" type="primary">bpsA</name>
    <name evidence="3" type="ORF">HS1_000658</name>
</gene>
<comment type="similarity">
    <text evidence="1">Belongs to the branched-chain polyamine synthase family.</text>
</comment>
<comment type="pathway">
    <text evidence="1">Amine and polyamine biosynthesis.</text>
</comment>
<dbReference type="Gene3D" id="3.40.50.150">
    <property type="entry name" value="Vaccinia Virus protein VP39"/>
    <property type="match status" value="1"/>
</dbReference>
<dbReference type="SUPFAM" id="SSF53335">
    <property type="entry name" value="S-adenosyl-L-methionine-dependent methyltransferases"/>
    <property type="match status" value="1"/>
</dbReference>
<evidence type="ECO:0000256" key="1">
    <source>
        <dbReference type="HAMAP-Rule" id="MF_01947"/>
    </source>
</evidence>
<dbReference type="InterPro" id="IPR036388">
    <property type="entry name" value="WH-like_DNA-bd_sf"/>
</dbReference>
<dbReference type="EC" id="2.5.1.128" evidence="1"/>
<evidence type="ECO:0000259" key="2">
    <source>
        <dbReference type="Pfam" id="PF01861"/>
    </source>
</evidence>
<reference evidence="3 4" key="1">
    <citation type="submission" date="2015-10" db="EMBL/GenBank/DDBJ databases">
        <title>Candidatus Desulfofervidus auxilii, a hydrogenotrophic sulfate-reducing bacterium involved in the thermophilic anaerobic oxidation of methane.</title>
        <authorList>
            <person name="Krukenberg V."/>
            <person name="Richter M."/>
            <person name="Wegener G."/>
        </authorList>
    </citation>
    <scope>NUCLEOTIDE SEQUENCE [LARGE SCALE GENOMIC DNA]</scope>
    <source>
        <strain evidence="3 4">HS1</strain>
    </source>
</reference>
<keyword evidence="4" id="KW-1185">Reference proteome</keyword>
<dbReference type="Proteomes" id="UP000070560">
    <property type="component" value="Chromosome"/>
</dbReference>
<keyword evidence="1" id="KW-0963">Cytoplasm</keyword>
<dbReference type="Pfam" id="PF01861">
    <property type="entry name" value="BpsA_C"/>
    <property type="match status" value="1"/>
</dbReference>
<evidence type="ECO:0000313" key="3">
    <source>
        <dbReference type="EMBL" id="AMM40464.1"/>
    </source>
</evidence>
<dbReference type="InterPro" id="IPR029063">
    <property type="entry name" value="SAM-dependent_MTases_sf"/>
</dbReference>
<dbReference type="AlphaFoldDB" id="A0A7U4TH47"/>
<comment type="function">
    <text evidence="1">Involved in the biosynthesis of branched-chain polyamines, which support the growth of thermophiles under high-temperature conditions. Catalyzes the sequential condensation of spermidine with the aminopropyl groups of decarboxylated S-adenosylmethionines to produce N(4)-bis(aminopropyl)spermidine via N(4)-aminopropylspermidine.</text>
</comment>
<keyword evidence="1" id="KW-0620">Polyamine biosynthesis</keyword>
<keyword evidence="1" id="KW-0808">Transferase</keyword>
<dbReference type="CDD" id="cd02440">
    <property type="entry name" value="AdoMet_MTases"/>
    <property type="match status" value="1"/>
</dbReference>
<comment type="subcellular location">
    <subcellularLocation>
        <location evidence="1">Cytoplasm</location>
    </subcellularLocation>
</comment>
<dbReference type="GO" id="GO:0006596">
    <property type="term" value="P:polyamine biosynthetic process"/>
    <property type="evidence" value="ECO:0007669"/>
    <property type="project" value="UniProtKB-UniRule"/>
</dbReference>
<organism evidence="3 4">
    <name type="scientific">Desulfofervidus auxilii</name>
    <dbReference type="NCBI Taxonomy" id="1621989"/>
    <lineage>
        <taxon>Bacteria</taxon>
        <taxon>Pseudomonadati</taxon>
        <taxon>Thermodesulfobacteriota</taxon>
        <taxon>Candidatus Desulfofervidia</taxon>
        <taxon>Candidatus Desulfofervidales</taxon>
        <taxon>Candidatus Desulfofervidaceae</taxon>
        <taxon>Candidatus Desulfofervidus</taxon>
    </lineage>
</organism>
<comment type="catalytic activity">
    <reaction evidence="1">
        <text>2 S-adenosyl 3-(methylsulfanyl)propylamine + spermidine = N(4)-bis(aminopropyl)spermidine + 2 S-methyl-5'-thioadenosine + 2 H(+)</text>
        <dbReference type="Rhea" id="RHEA:44132"/>
        <dbReference type="ChEBI" id="CHEBI:15378"/>
        <dbReference type="ChEBI" id="CHEBI:17509"/>
        <dbReference type="ChEBI" id="CHEBI:57443"/>
        <dbReference type="ChEBI" id="CHEBI:57834"/>
        <dbReference type="ChEBI" id="CHEBI:82771"/>
        <dbReference type="EC" id="2.5.1.128"/>
    </reaction>
</comment>
<protein>
    <recommendedName>
        <fullName evidence="1">N(4)-bis(aminopropyl)spermidine synthase</fullName>
        <ecNumber evidence="1">2.5.1.128</ecNumber>
    </recommendedName>
    <alternativeName>
        <fullName evidence="1">Branched-chain polyamine synthase A</fullName>
    </alternativeName>
</protein>
<dbReference type="OrthoDB" id="7593728at2"/>
<dbReference type="InterPro" id="IPR036390">
    <property type="entry name" value="WH_DNA-bd_sf"/>
</dbReference>
<feature type="domain" description="N(4)-bis(aminopropyl)spermidine synthase C-terminal" evidence="2">
    <location>
        <begin position="95"/>
        <end position="339"/>
    </location>
</feature>
<dbReference type="PANTHER" id="PTHR23290">
    <property type="entry name" value="RRNA N6-ADENOSINE-METHYLTRANSFERASE METTL5"/>
    <property type="match status" value="1"/>
</dbReference>
<dbReference type="GO" id="GO:0005737">
    <property type="term" value="C:cytoplasm"/>
    <property type="evidence" value="ECO:0007669"/>
    <property type="project" value="UniProtKB-SubCell"/>
</dbReference>
<dbReference type="InterPro" id="IPR014435">
    <property type="entry name" value="BpsA"/>
</dbReference>
<dbReference type="PANTHER" id="PTHR23290:SF0">
    <property type="entry name" value="RRNA N6-ADENOSINE-METHYLTRANSFERASE METTL5"/>
    <property type="match status" value="1"/>
</dbReference>
<name>A0A7U4TH47_DESA2</name>
<accession>A0A7U4TH47</accession>
<dbReference type="HAMAP" id="MF_01947">
    <property type="entry name" value="Aminopropyltransf_BpsA"/>
    <property type="match status" value="1"/>
</dbReference>
<dbReference type="EMBL" id="CP013015">
    <property type="protein sequence ID" value="AMM40464.1"/>
    <property type="molecule type" value="Genomic_DNA"/>
</dbReference>
<dbReference type="InterPro" id="IPR002723">
    <property type="entry name" value="BpsA_C"/>
</dbReference>
<dbReference type="Gene3D" id="1.10.10.10">
    <property type="entry name" value="Winged helix-like DNA-binding domain superfamily/Winged helix DNA-binding domain"/>
    <property type="match status" value="1"/>
</dbReference>
<dbReference type="GO" id="GO:0016765">
    <property type="term" value="F:transferase activity, transferring alkyl or aryl (other than methyl) groups"/>
    <property type="evidence" value="ECO:0007669"/>
    <property type="project" value="UniProtKB-UniRule"/>
</dbReference>
<dbReference type="RefSeq" id="WP_066060878.1">
    <property type="nucleotide sequence ID" value="NZ_CP013015.1"/>
</dbReference>
<evidence type="ECO:0000313" key="4">
    <source>
        <dbReference type="Proteomes" id="UP000070560"/>
    </source>
</evidence>
<proteinExistence type="inferred from homology"/>